<dbReference type="EMBL" id="UGTZ01000001">
    <property type="protein sequence ID" value="SUC30320.1"/>
    <property type="molecule type" value="Genomic_DNA"/>
</dbReference>
<evidence type="ECO:0000256" key="4">
    <source>
        <dbReference type="ARBA" id="ARBA00023125"/>
    </source>
</evidence>
<evidence type="ECO:0000259" key="7">
    <source>
        <dbReference type="PROSITE" id="PS01124"/>
    </source>
</evidence>
<dbReference type="PROSITE" id="PS01124">
    <property type="entry name" value="HTH_ARAC_FAMILY_2"/>
    <property type="match status" value="1"/>
</dbReference>
<keyword evidence="3" id="KW-0805">Transcription regulation</keyword>
<dbReference type="GO" id="GO:0043565">
    <property type="term" value="F:sequence-specific DNA binding"/>
    <property type="evidence" value="ECO:0007669"/>
    <property type="project" value="InterPro"/>
</dbReference>
<dbReference type="RefSeq" id="WP_115166821.1">
    <property type="nucleotide sequence ID" value="NZ_ABEXOC020000002.1"/>
</dbReference>
<gene>
    <name evidence="8" type="primary">rhaR_1</name>
    <name evidence="8" type="ORF">NCTC11801_01246</name>
</gene>
<dbReference type="Pfam" id="PF02311">
    <property type="entry name" value="AraC_binding"/>
    <property type="match status" value="1"/>
</dbReference>
<dbReference type="Pfam" id="PF12833">
    <property type="entry name" value="HTH_18"/>
    <property type="match status" value="1"/>
</dbReference>
<evidence type="ECO:0000256" key="5">
    <source>
        <dbReference type="ARBA" id="ARBA00023163"/>
    </source>
</evidence>
<feature type="domain" description="HTH araC/xylS-type" evidence="7">
    <location>
        <begin position="179"/>
        <end position="277"/>
    </location>
</feature>
<keyword evidence="1" id="KW-0963">Cytoplasm</keyword>
<evidence type="ECO:0000256" key="6">
    <source>
        <dbReference type="ARBA" id="ARBA00023308"/>
    </source>
</evidence>
<sequence>MIQKIITLNSSDYFIRTENTVTVEKRNSQEDFIIHSHDFNEFVIVFSGNGLHHWNGDDYPITCGDLFYINAEDRHGYHSVNNLKLVNILYKPNEFLIQQSIEKYVPLDHQPAISRHWKLPPSSLPTLTPIIEKIASECQKPDIPSIHLCEGLFLQLAIYIYRLRYQPDQAPISLLHQMDQLINCLNLSINTPFSLDNFAQEHQLSARSLQRLFKSKTGMTVMEYLQQLRLCQATLLLRSTSLSISEIAGQCGYEDSNYFSSVFHRKMNMTASAYRRCFLQKNKLR</sequence>
<evidence type="ECO:0000313" key="9">
    <source>
        <dbReference type="Proteomes" id="UP000254208"/>
    </source>
</evidence>
<dbReference type="GO" id="GO:0003700">
    <property type="term" value="F:DNA-binding transcription factor activity"/>
    <property type="evidence" value="ECO:0007669"/>
    <property type="project" value="InterPro"/>
</dbReference>
<dbReference type="Proteomes" id="UP000254208">
    <property type="component" value="Unassembled WGS sequence"/>
</dbReference>
<dbReference type="GeneID" id="93672280"/>
<dbReference type="Gene3D" id="2.60.120.10">
    <property type="entry name" value="Jelly Rolls"/>
    <property type="match status" value="1"/>
</dbReference>
<dbReference type="PANTHER" id="PTHR43280:SF13">
    <property type="entry name" value="HTH-TYPE TRANSCRIPTIONAL ACTIVATOR RHAR"/>
    <property type="match status" value="1"/>
</dbReference>
<evidence type="ECO:0000256" key="3">
    <source>
        <dbReference type="ARBA" id="ARBA00023015"/>
    </source>
</evidence>
<name>A0A379FNI6_PRORE</name>
<evidence type="ECO:0000256" key="1">
    <source>
        <dbReference type="ARBA" id="ARBA00022490"/>
    </source>
</evidence>
<dbReference type="AlphaFoldDB" id="A0A379FNI6"/>
<dbReference type="Gene3D" id="1.10.10.60">
    <property type="entry name" value="Homeodomain-like"/>
    <property type="match status" value="2"/>
</dbReference>
<reference evidence="8 9" key="1">
    <citation type="submission" date="2018-06" db="EMBL/GenBank/DDBJ databases">
        <authorList>
            <consortium name="Pathogen Informatics"/>
            <person name="Doyle S."/>
        </authorList>
    </citation>
    <scope>NUCLEOTIDE SEQUENCE [LARGE SCALE GENOMIC DNA]</scope>
    <source>
        <strain evidence="8 9">NCTC11801</strain>
    </source>
</reference>
<dbReference type="InterPro" id="IPR047220">
    <property type="entry name" value="RhaR_RhaS-like_N"/>
</dbReference>
<dbReference type="InterPro" id="IPR009057">
    <property type="entry name" value="Homeodomain-like_sf"/>
</dbReference>
<dbReference type="SUPFAM" id="SSF46689">
    <property type="entry name" value="Homeodomain-like"/>
    <property type="match status" value="2"/>
</dbReference>
<organism evidence="8 9">
    <name type="scientific">Providencia rettgeri</name>
    <dbReference type="NCBI Taxonomy" id="587"/>
    <lineage>
        <taxon>Bacteria</taxon>
        <taxon>Pseudomonadati</taxon>
        <taxon>Pseudomonadota</taxon>
        <taxon>Gammaproteobacteria</taxon>
        <taxon>Enterobacterales</taxon>
        <taxon>Morganellaceae</taxon>
        <taxon>Providencia</taxon>
    </lineage>
</organism>
<dbReference type="SMART" id="SM00342">
    <property type="entry name" value="HTH_ARAC"/>
    <property type="match status" value="1"/>
</dbReference>
<keyword evidence="2" id="KW-0677">Repeat</keyword>
<dbReference type="InterPro" id="IPR018060">
    <property type="entry name" value="HTH_AraC"/>
</dbReference>
<keyword evidence="5" id="KW-0804">Transcription</keyword>
<keyword evidence="4" id="KW-0238">DNA-binding</keyword>
<dbReference type="InterPro" id="IPR014710">
    <property type="entry name" value="RmlC-like_jellyroll"/>
</dbReference>
<dbReference type="InterPro" id="IPR003313">
    <property type="entry name" value="AraC-bd"/>
</dbReference>
<protein>
    <submittedName>
        <fullName evidence="8">L-rhamnose operon transcriptional activator rhaR</fullName>
    </submittedName>
</protein>
<dbReference type="InterPro" id="IPR011051">
    <property type="entry name" value="RmlC_Cupin_sf"/>
</dbReference>
<dbReference type="CDD" id="cd06977">
    <property type="entry name" value="cupin_RhaR_RhaS-like_N"/>
    <property type="match status" value="1"/>
</dbReference>
<accession>A0A379FNI6</accession>
<dbReference type="SUPFAM" id="SSF51182">
    <property type="entry name" value="RmlC-like cupins"/>
    <property type="match status" value="1"/>
</dbReference>
<dbReference type="PANTHER" id="PTHR43280">
    <property type="entry name" value="ARAC-FAMILY TRANSCRIPTIONAL REGULATOR"/>
    <property type="match status" value="1"/>
</dbReference>
<proteinExistence type="predicted"/>
<keyword evidence="6" id="KW-0684">Rhamnose metabolism</keyword>
<evidence type="ECO:0000256" key="2">
    <source>
        <dbReference type="ARBA" id="ARBA00022737"/>
    </source>
</evidence>
<evidence type="ECO:0000313" key="8">
    <source>
        <dbReference type="EMBL" id="SUC30320.1"/>
    </source>
</evidence>